<reference evidence="2 3" key="1">
    <citation type="submission" date="2023-06" db="EMBL/GenBank/DDBJ databases">
        <title>Roseiconus lacunae JC819 isolated from Gulf of Mannar region, Tamil Nadu.</title>
        <authorList>
            <person name="Pk S."/>
            <person name="Ch S."/>
            <person name="Ch V.R."/>
        </authorList>
    </citation>
    <scope>NUCLEOTIDE SEQUENCE [LARGE SCALE GENOMIC DNA]</scope>
    <source>
        <strain evidence="2 3">JC819</strain>
    </source>
</reference>
<feature type="region of interest" description="Disordered" evidence="1">
    <location>
        <begin position="111"/>
        <end position="130"/>
    </location>
</feature>
<dbReference type="Proteomes" id="UP001239462">
    <property type="component" value="Unassembled WGS sequence"/>
</dbReference>
<evidence type="ECO:0000313" key="2">
    <source>
        <dbReference type="EMBL" id="MDM4015111.1"/>
    </source>
</evidence>
<evidence type="ECO:0000313" key="3">
    <source>
        <dbReference type="Proteomes" id="UP001239462"/>
    </source>
</evidence>
<evidence type="ECO:0008006" key="4">
    <source>
        <dbReference type="Google" id="ProtNLM"/>
    </source>
</evidence>
<dbReference type="RefSeq" id="WP_149496422.1">
    <property type="nucleotide sequence ID" value="NZ_JASZZN010000004.1"/>
</dbReference>
<feature type="compositionally biased region" description="Basic and acidic residues" evidence="1">
    <location>
        <begin position="111"/>
        <end position="120"/>
    </location>
</feature>
<comment type="caution">
    <text evidence="2">The sequence shown here is derived from an EMBL/GenBank/DDBJ whole genome shotgun (WGS) entry which is preliminary data.</text>
</comment>
<protein>
    <recommendedName>
        <fullName evidence="4">DUF2357 domain-containing protein</fullName>
    </recommendedName>
</protein>
<accession>A0ABT7PF67</accession>
<keyword evidence="3" id="KW-1185">Reference proteome</keyword>
<dbReference type="EMBL" id="JASZZN010000004">
    <property type="protein sequence ID" value="MDM4015111.1"/>
    <property type="molecule type" value="Genomic_DNA"/>
</dbReference>
<evidence type="ECO:0000256" key="1">
    <source>
        <dbReference type="SAM" id="MobiDB-lite"/>
    </source>
</evidence>
<sequence length="476" mass="55251">MIDNIQLAIRKYQRFVPDPSLEMSNTLAMQLSEWLEFDVGRVVDRLLERPDFRNRVRWPLDFLAHDQRGRNQLTTQHRELLLDVDGRIVNLARELVTLAESERFARLLEQPGRQEAEARGNEPSGWELQSGLSKMRDVAERTWDDLVSARDYFHPAQPPVGPGNLQHGSFLPYLQPRLRPPGDFVSRCAEVRIRELIEDVEKFYRRLWDLHRVNNLQADSELAASGELLQGLRERFAELRRVCFDGRDARFRDSCIALFQVYVGFRQNLSFEWLGLPTEYYQRIADLPHRVERRHLWDVPERAFEALNEILEVARRAVPPDEVIEEQKAKKRLVLVEEQRSVFLDGARADTGRDVAWHGKHSLQWELLWTLADRAMVRRNVDGYDLSNPKSTPPGEDGSRLLEPLSHQAVKDRRSGLKKLISNELNAMVESAGPGTYRLNLEPNEICLLGWFTEERLGELDPQPARHSSFTRFAGR</sequence>
<gene>
    <name evidence="2" type="ORF">QTN89_06690</name>
</gene>
<name>A0ABT7PF67_9BACT</name>
<proteinExistence type="predicted"/>
<organism evidence="2 3">
    <name type="scientific">Roseiconus lacunae</name>
    <dbReference type="NCBI Taxonomy" id="2605694"/>
    <lineage>
        <taxon>Bacteria</taxon>
        <taxon>Pseudomonadati</taxon>
        <taxon>Planctomycetota</taxon>
        <taxon>Planctomycetia</taxon>
        <taxon>Pirellulales</taxon>
        <taxon>Pirellulaceae</taxon>
        <taxon>Roseiconus</taxon>
    </lineage>
</organism>